<feature type="region of interest" description="Disordered" evidence="1">
    <location>
        <begin position="251"/>
        <end position="320"/>
    </location>
</feature>
<dbReference type="EMBL" id="ML995498">
    <property type="protein sequence ID" value="KAF2138004.1"/>
    <property type="molecule type" value="Genomic_DNA"/>
</dbReference>
<feature type="non-terminal residue" evidence="2">
    <location>
        <position position="320"/>
    </location>
</feature>
<protein>
    <submittedName>
        <fullName evidence="2">Uncharacterized protein</fullName>
    </submittedName>
</protein>
<dbReference type="OrthoDB" id="3241054at2759"/>
<feature type="compositionally biased region" description="Gly residues" evidence="1">
    <location>
        <begin position="289"/>
        <end position="320"/>
    </location>
</feature>
<dbReference type="PANTHER" id="PTHR34618:SF3">
    <property type="entry name" value="GEGH 16 PROTEIN"/>
    <property type="match status" value="1"/>
</dbReference>
<keyword evidence="3" id="KW-1185">Reference proteome</keyword>
<name>A0A6A6B461_9PEZI</name>
<reference evidence="2" key="1">
    <citation type="journal article" date="2020" name="Stud. Mycol.">
        <title>101 Dothideomycetes genomes: a test case for predicting lifestyles and emergence of pathogens.</title>
        <authorList>
            <person name="Haridas S."/>
            <person name="Albert R."/>
            <person name="Binder M."/>
            <person name="Bloem J."/>
            <person name="Labutti K."/>
            <person name="Salamov A."/>
            <person name="Andreopoulos B."/>
            <person name="Baker S."/>
            <person name="Barry K."/>
            <person name="Bills G."/>
            <person name="Bluhm B."/>
            <person name="Cannon C."/>
            <person name="Castanera R."/>
            <person name="Culley D."/>
            <person name="Daum C."/>
            <person name="Ezra D."/>
            <person name="Gonzalez J."/>
            <person name="Henrissat B."/>
            <person name="Kuo A."/>
            <person name="Liang C."/>
            <person name="Lipzen A."/>
            <person name="Lutzoni F."/>
            <person name="Magnuson J."/>
            <person name="Mondo S."/>
            <person name="Nolan M."/>
            <person name="Ohm R."/>
            <person name="Pangilinan J."/>
            <person name="Park H.-J."/>
            <person name="Ramirez L."/>
            <person name="Alfaro M."/>
            <person name="Sun H."/>
            <person name="Tritt A."/>
            <person name="Yoshinaga Y."/>
            <person name="Zwiers L.-H."/>
            <person name="Turgeon B."/>
            <person name="Goodwin S."/>
            <person name="Spatafora J."/>
            <person name="Crous P."/>
            <person name="Grigoriev I."/>
        </authorList>
    </citation>
    <scope>NUCLEOTIDE SEQUENCE</scope>
    <source>
        <strain evidence="2">CBS 121167</strain>
    </source>
</reference>
<feature type="compositionally biased region" description="Low complexity" evidence="1">
    <location>
        <begin position="251"/>
        <end position="276"/>
    </location>
</feature>
<organism evidence="2 3">
    <name type="scientific">Aplosporella prunicola CBS 121167</name>
    <dbReference type="NCBI Taxonomy" id="1176127"/>
    <lineage>
        <taxon>Eukaryota</taxon>
        <taxon>Fungi</taxon>
        <taxon>Dikarya</taxon>
        <taxon>Ascomycota</taxon>
        <taxon>Pezizomycotina</taxon>
        <taxon>Dothideomycetes</taxon>
        <taxon>Dothideomycetes incertae sedis</taxon>
        <taxon>Botryosphaeriales</taxon>
        <taxon>Aplosporellaceae</taxon>
        <taxon>Aplosporella</taxon>
    </lineage>
</organism>
<evidence type="ECO:0000256" key="1">
    <source>
        <dbReference type="SAM" id="MobiDB-lite"/>
    </source>
</evidence>
<dbReference type="GeneID" id="54293402"/>
<accession>A0A6A6B461</accession>
<dbReference type="Pfam" id="PF11327">
    <property type="entry name" value="Egh16-like"/>
    <property type="match status" value="1"/>
</dbReference>
<feature type="non-terminal residue" evidence="2">
    <location>
        <position position="1"/>
    </location>
</feature>
<evidence type="ECO:0000313" key="3">
    <source>
        <dbReference type="Proteomes" id="UP000799438"/>
    </source>
</evidence>
<dbReference type="InterPro" id="IPR021476">
    <property type="entry name" value="Egh16-like"/>
</dbReference>
<dbReference type="RefSeq" id="XP_033393717.1">
    <property type="nucleotide sequence ID" value="XM_033535906.1"/>
</dbReference>
<dbReference type="Proteomes" id="UP000799438">
    <property type="component" value="Unassembled WGS sequence"/>
</dbReference>
<evidence type="ECO:0000313" key="2">
    <source>
        <dbReference type="EMBL" id="KAF2138004.1"/>
    </source>
</evidence>
<proteinExistence type="predicted"/>
<gene>
    <name evidence="2" type="ORF">K452DRAFT_194020</name>
</gene>
<dbReference type="AlphaFoldDB" id="A0A6A6B461"/>
<sequence length="320" mass="31950">TLLAVAAGISSVSAHGVILSAQGEDGSTPSQGFLLNEDVARNCTSISPCQQDSTIIRDSEIKQNIVNGCGRTEIAGNIDIGEQTEVELGKKRVTKAKKGGSVAVTIHQVNADGAGPYECDLDDTSNSGTNFQKLDVSNNVPGANGLSDAKFQKFTINVALPEDMNCKGGSTGDVCTVRCRNNALAGPFGGCFAIQQTDGTGRADNKTASQITTAQSLDAISKQIQQNKKDFDTAKQANIAAGSPDTVAAAAASALASDPPTATPGASSSSSSGNDDSGNDDSGNDDSGNNGGFGGFGGGNGFSSNGFGGNGGNGGNGGGN</sequence>
<dbReference type="PANTHER" id="PTHR34618">
    <property type="entry name" value="SURFACE PROTEIN MAS1, PUTATIVE-RELATED"/>
    <property type="match status" value="1"/>
</dbReference>